<keyword evidence="6 12" id="KW-0406">Ion transport</keyword>
<dbReference type="PRINTS" id="PR01022">
    <property type="entry name" value="OUTRMMBRANEA"/>
</dbReference>
<evidence type="ECO:0000256" key="3">
    <source>
        <dbReference type="ARBA" id="ARBA00022448"/>
    </source>
</evidence>
<evidence type="ECO:0000256" key="1">
    <source>
        <dbReference type="ARBA" id="ARBA00004571"/>
    </source>
</evidence>
<name>A0A198FF46_9GAMM</name>
<keyword evidence="9 12" id="KW-1015">Disulfide bond</keyword>
<dbReference type="PRINTS" id="PR01021">
    <property type="entry name" value="OMPADOMAIN"/>
</dbReference>
<protein>
    <recommendedName>
        <fullName evidence="11 12">Outer membrane protein A</fullName>
    </recommendedName>
    <alternativeName>
        <fullName evidence="12">Outer membrane porin A</fullName>
    </alternativeName>
</protein>
<keyword evidence="15" id="KW-1185">Reference proteome</keyword>
<dbReference type="PROSITE" id="PS01068">
    <property type="entry name" value="OMPA_1"/>
    <property type="match status" value="1"/>
</dbReference>
<dbReference type="STRING" id="1354337.M983_2836"/>
<keyword evidence="5 12" id="KW-0812">Transmembrane</keyword>
<evidence type="ECO:0000256" key="2">
    <source>
        <dbReference type="ARBA" id="ARBA00005710"/>
    </source>
</evidence>
<feature type="site" description="Part of salt bridge gating mechanism" evidence="12">
    <location>
        <position position="179"/>
    </location>
</feature>
<evidence type="ECO:0000256" key="8">
    <source>
        <dbReference type="ARBA" id="ARBA00023136"/>
    </source>
</evidence>
<dbReference type="EMBL" id="LXEN01000144">
    <property type="protein sequence ID" value="OAT22871.1"/>
    <property type="molecule type" value="Genomic_DNA"/>
</dbReference>
<gene>
    <name evidence="12" type="primary">ompA</name>
    <name evidence="14" type="ORF">M983_2836</name>
</gene>
<evidence type="ECO:0000313" key="14">
    <source>
        <dbReference type="EMBL" id="OAT22871.1"/>
    </source>
</evidence>
<dbReference type="InterPro" id="IPR000498">
    <property type="entry name" value="OmpA-like_TM_dom"/>
</dbReference>
<dbReference type="Gene3D" id="3.30.1330.60">
    <property type="entry name" value="OmpA-like domain"/>
    <property type="match status" value="1"/>
</dbReference>
<accession>A0A198FF46</accession>
<dbReference type="GO" id="GO:0009279">
    <property type="term" value="C:cell outer membrane"/>
    <property type="evidence" value="ECO:0007669"/>
    <property type="project" value="UniProtKB-SubCell"/>
</dbReference>
<dbReference type="PROSITE" id="PS51123">
    <property type="entry name" value="OMPA_2"/>
    <property type="match status" value="1"/>
</dbReference>
<dbReference type="AlphaFoldDB" id="A0A198FF46"/>
<feature type="domain" description="OmpA-like" evidence="13">
    <location>
        <begin position="232"/>
        <end position="360"/>
    </location>
</feature>
<evidence type="ECO:0000256" key="7">
    <source>
        <dbReference type="ARBA" id="ARBA00023114"/>
    </source>
</evidence>
<sequence precursor="true">MKKTAIALAVAVAAFATVAQAAPKDNTWYAGGKLGWSQYQGTSNQWQPEGFNKEVSIGNGNTHRDQLGAGAFAGYQYNQYLGFELGYDWLGRMTYKGSYNNGAYKAQGVQLTTKLSYPVMEDLDAYTRLGAMVWRADSSATVNATSSENQRRFSENDTGVSPVFALGTEYAITPNIATRVEYQWINNIGDKGTLNARPDNGMLSVGVAYRFGQETPAPVVEPAPVVTPAPVVKNKTFTLRSDVLFNFNKASLKTEGQQALNELYQELANIDPTQGRVLVVGYTDRIGSQNYNLPLSEKRAQSVVDYLVSQGIPANSIAAEGRGKENPVTGNTCDNIKARKALIECLAPDRRVEIEIQGTTEVVVQPGQQAAQ</sequence>
<comment type="subcellular location">
    <subcellularLocation>
        <location evidence="1 12">Cell outer membrane</location>
        <topology evidence="1 12">Multi-pass membrane protein</topology>
    </subcellularLocation>
</comment>
<comment type="similarity">
    <text evidence="2 12">Belongs to the outer membrane OOP (TC 1.B.6) superfamily. OmpA family.</text>
</comment>
<feature type="site" description="Part of salt bridge gating mechanism" evidence="12">
    <location>
        <position position="84"/>
    </location>
</feature>
<keyword evidence="12" id="KW-0732">Signal</keyword>
<evidence type="ECO:0000256" key="6">
    <source>
        <dbReference type="ARBA" id="ARBA00023065"/>
    </source>
</evidence>
<dbReference type="SUPFAM" id="SSF103088">
    <property type="entry name" value="OmpA-like"/>
    <property type="match status" value="1"/>
</dbReference>
<feature type="disulfide bond" evidence="12">
    <location>
        <begin position="333"/>
        <end position="345"/>
    </location>
</feature>
<dbReference type="InterPro" id="IPR002368">
    <property type="entry name" value="OmpA"/>
</dbReference>
<proteinExistence type="inferred from homology"/>
<dbReference type="NCBIfam" id="NF008071">
    <property type="entry name" value="PRK10808.1"/>
    <property type="match status" value="1"/>
</dbReference>
<dbReference type="GO" id="GO:0046930">
    <property type="term" value="C:pore complex"/>
    <property type="evidence" value="ECO:0007669"/>
    <property type="project" value="UniProtKB-KW"/>
</dbReference>
<comment type="domain">
    <text evidence="12">The extracellular loops are most variable in sequence, and in some bacteria confer sensitivity to phage and/or colicins.</text>
</comment>
<reference evidence="14 15" key="1">
    <citation type="submission" date="2016-04" db="EMBL/GenBank/DDBJ databases">
        <title>ATOL: Assembling a taxonomically balanced genome-scale reconstruction of the evolutionary history of the Enterobacteriaceae.</title>
        <authorList>
            <person name="Plunkett G.III."/>
            <person name="Neeno-Eckwall E.C."/>
            <person name="Glasner J.D."/>
            <person name="Perna N.T."/>
        </authorList>
    </citation>
    <scope>NUCLEOTIDE SEQUENCE [LARGE SCALE GENOMIC DNA]</scope>
    <source>
        <strain evidence="14 15">ATCC 19692</strain>
    </source>
</reference>
<keyword evidence="10 12" id="KW-0998">Cell outer membrane</keyword>
<evidence type="ECO:0000259" key="13">
    <source>
        <dbReference type="PROSITE" id="PS51123"/>
    </source>
</evidence>
<evidence type="ECO:0000256" key="11">
    <source>
        <dbReference type="ARBA" id="ARBA00029539"/>
    </source>
</evidence>
<evidence type="ECO:0000256" key="4">
    <source>
        <dbReference type="ARBA" id="ARBA00022452"/>
    </source>
</evidence>
<dbReference type="GO" id="GO:0034220">
    <property type="term" value="P:monoatomic ion transmembrane transport"/>
    <property type="evidence" value="ECO:0007669"/>
    <property type="project" value="UniProtKB-UniRule"/>
</dbReference>
<dbReference type="Pfam" id="PF00691">
    <property type="entry name" value="OmpA"/>
    <property type="match status" value="1"/>
</dbReference>
<evidence type="ECO:0000256" key="5">
    <source>
        <dbReference type="ARBA" id="ARBA00022692"/>
    </source>
</evidence>
<dbReference type="GO" id="GO:0051701">
    <property type="term" value="P:biological process involved in interaction with host"/>
    <property type="evidence" value="ECO:0007669"/>
    <property type="project" value="UniProtKB-ARBA"/>
</dbReference>
<keyword evidence="4 12" id="KW-1134">Transmembrane beta strand</keyword>
<evidence type="ECO:0000256" key="12">
    <source>
        <dbReference type="HAMAP-Rule" id="MF_00842"/>
    </source>
</evidence>
<dbReference type="Pfam" id="PF01389">
    <property type="entry name" value="OmpA_membrane"/>
    <property type="match status" value="1"/>
</dbReference>
<keyword evidence="8 12" id="KW-0472">Membrane</keyword>
<dbReference type="HAMAP" id="MF_00842">
    <property type="entry name" value="OmpA"/>
    <property type="match status" value="1"/>
</dbReference>
<dbReference type="InterPro" id="IPR011250">
    <property type="entry name" value="OMP/PagP_B-barrel"/>
</dbReference>
<dbReference type="FunFam" id="3.30.1330.60:FF:000004">
    <property type="entry name" value="Outer membrane protein A"/>
    <property type="match status" value="1"/>
</dbReference>
<dbReference type="InterPro" id="IPR006665">
    <property type="entry name" value="OmpA-like"/>
</dbReference>
<feature type="signal peptide" evidence="12">
    <location>
        <begin position="1"/>
        <end position="21"/>
    </location>
</feature>
<evidence type="ECO:0000313" key="15">
    <source>
        <dbReference type="Proteomes" id="UP000094023"/>
    </source>
</evidence>
<feature type="chain" id="PRO_5026410710" description="Outer membrane protein A" evidence="12">
    <location>
        <begin position="22"/>
        <end position="372"/>
    </location>
</feature>
<dbReference type="InterPro" id="IPR006664">
    <property type="entry name" value="OMP_bac"/>
</dbReference>
<comment type="caution">
    <text evidence="14">The sequence shown here is derived from an EMBL/GenBank/DDBJ whole genome shotgun (WGS) entry which is preliminary data.</text>
</comment>
<dbReference type="PANTHER" id="PTHR30329">
    <property type="entry name" value="STATOR ELEMENT OF FLAGELLAR MOTOR COMPLEX"/>
    <property type="match status" value="1"/>
</dbReference>
<dbReference type="OrthoDB" id="1149075at2"/>
<dbReference type="Gene3D" id="2.40.160.20">
    <property type="match status" value="1"/>
</dbReference>
<organism evidence="14 15">
    <name type="scientific">Proteus myxofaciens ATCC 19692</name>
    <dbReference type="NCBI Taxonomy" id="1354337"/>
    <lineage>
        <taxon>Bacteria</taxon>
        <taxon>Pseudomonadati</taxon>
        <taxon>Pseudomonadota</taxon>
        <taxon>Gammaproteobacteria</taxon>
        <taxon>Enterobacterales</taxon>
        <taxon>Morganellaceae</taxon>
        <taxon>Proteus</taxon>
    </lineage>
</organism>
<dbReference type="PANTHER" id="PTHR30329:SF21">
    <property type="entry name" value="LIPOPROTEIN YIAD-RELATED"/>
    <property type="match status" value="1"/>
</dbReference>
<evidence type="ECO:0000256" key="9">
    <source>
        <dbReference type="ARBA" id="ARBA00023157"/>
    </source>
</evidence>
<dbReference type="SUPFAM" id="SSF56925">
    <property type="entry name" value="OMPA-like"/>
    <property type="match status" value="1"/>
</dbReference>
<dbReference type="Proteomes" id="UP000094023">
    <property type="component" value="Unassembled WGS sequence"/>
</dbReference>
<evidence type="ECO:0000256" key="10">
    <source>
        <dbReference type="ARBA" id="ARBA00023237"/>
    </source>
</evidence>
<dbReference type="InterPro" id="IPR050330">
    <property type="entry name" value="Bact_OuterMem_StrucFunc"/>
</dbReference>
<keyword evidence="7 12" id="KW-0626">Porin</keyword>
<dbReference type="PATRIC" id="fig|1354337.4.peg.2909"/>
<dbReference type="CDD" id="cd07185">
    <property type="entry name" value="OmpA_C-like"/>
    <property type="match status" value="1"/>
</dbReference>
<dbReference type="InterPro" id="IPR006690">
    <property type="entry name" value="OMPA-like_CS"/>
</dbReference>
<dbReference type="GO" id="GO:0015288">
    <property type="term" value="F:porin activity"/>
    <property type="evidence" value="ECO:0007669"/>
    <property type="project" value="UniProtKB-UniRule"/>
</dbReference>
<keyword evidence="3 12" id="KW-0813">Transport</keyword>
<dbReference type="RefSeq" id="WP_066752388.1">
    <property type="nucleotide sequence ID" value="NZ_LXEN01000144.1"/>
</dbReference>
<dbReference type="InterPro" id="IPR036737">
    <property type="entry name" value="OmpA-like_sf"/>
</dbReference>
<comment type="subunit">
    <text evidence="12">Monomer and homodimer.</text>
</comment>
<comment type="function">
    <text evidence="12">With TolR probably plays a role in maintaining the position of the peptidoglycan cell wall in the periplasm. Acts as a porin with low permeability that allows slow penetration of small solutes; an internal gate slows down solute passage.</text>
</comment>